<evidence type="ECO:0000256" key="9">
    <source>
        <dbReference type="ARBA" id="ARBA00023065"/>
    </source>
</evidence>
<accession>A0AAW1QD92</accession>
<dbReference type="InterPro" id="IPR044880">
    <property type="entry name" value="NCX_ion-bd_dom_sf"/>
</dbReference>
<dbReference type="GO" id="GO:0009705">
    <property type="term" value="C:plant-type vacuole membrane"/>
    <property type="evidence" value="ECO:0007669"/>
    <property type="project" value="TreeGrafter"/>
</dbReference>
<evidence type="ECO:0000256" key="1">
    <source>
        <dbReference type="ARBA" id="ARBA00004127"/>
    </source>
</evidence>
<comment type="subcellular location">
    <subcellularLocation>
        <location evidence="1">Endomembrane system</location>
        <topology evidence="1">Multi-pass membrane protein</topology>
    </subcellularLocation>
    <subcellularLocation>
        <location evidence="11">Vacuole membrane</location>
    </subcellularLocation>
</comment>
<evidence type="ECO:0000259" key="13">
    <source>
        <dbReference type="Pfam" id="PF01699"/>
    </source>
</evidence>
<evidence type="ECO:0000256" key="8">
    <source>
        <dbReference type="ARBA" id="ARBA00022989"/>
    </source>
</evidence>
<dbReference type="Gene3D" id="1.20.1420.30">
    <property type="entry name" value="NCX, central ion-binding region"/>
    <property type="match status" value="1"/>
</dbReference>
<dbReference type="Pfam" id="PF01699">
    <property type="entry name" value="Na_Ca_ex"/>
    <property type="match status" value="2"/>
</dbReference>
<evidence type="ECO:0000313" key="15">
    <source>
        <dbReference type="Proteomes" id="UP001445335"/>
    </source>
</evidence>
<protein>
    <recommendedName>
        <fullName evidence="11">Vacuolar cation/proton exchanger</fullName>
    </recommendedName>
</protein>
<dbReference type="PANTHER" id="PTHR31503">
    <property type="entry name" value="VACUOLAR CALCIUM ION TRANSPORTER"/>
    <property type="match status" value="1"/>
</dbReference>
<name>A0AAW1QD92_9CHLO</name>
<evidence type="ECO:0000256" key="12">
    <source>
        <dbReference type="SAM" id="MobiDB-lite"/>
    </source>
</evidence>
<keyword evidence="4 11" id="KW-0050">Antiport</keyword>
<dbReference type="InterPro" id="IPR004837">
    <property type="entry name" value="NaCa_Exmemb"/>
</dbReference>
<comment type="function">
    <text evidence="11">Vacuolar cation/proton exchanger (CAX). Translocates Ca(2+) and other metal ions into vacuoles using the proton gradient formed by H(+)-ATPase and H(+)-pyrophosphatase.</text>
</comment>
<feature type="transmembrane region" description="Helical" evidence="11">
    <location>
        <begin position="526"/>
        <end position="546"/>
    </location>
</feature>
<dbReference type="NCBIfam" id="TIGR00846">
    <property type="entry name" value="caca2"/>
    <property type="match status" value="1"/>
</dbReference>
<dbReference type="PANTHER" id="PTHR31503:SF22">
    <property type="entry name" value="VACUOLAR CALCIUM ION TRANSPORTER"/>
    <property type="match status" value="1"/>
</dbReference>
<evidence type="ECO:0000256" key="2">
    <source>
        <dbReference type="ARBA" id="ARBA00008248"/>
    </source>
</evidence>
<feature type="transmembrane region" description="Helical" evidence="11">
    <location>
        <begin position="435"/>
        <end position="458"/>
    </location>
</feature>
<keyword evidence="5 11" id="KW-0109">Calcium transport</keyword>
<dbReference type="InterPro" id="IPR004798">
    <property type="entry name" value="CAX-like"/>
</dbReference>
<feature type="transmembrane region" description="Helical" evidence="11">
    <location>
        <begin position="465"/>
        <end position="492"/>
    </location>
</feature>
<feature type="transmembrane region" description="Helical" evidence="11">
    <location>
        <begin position="249"/>
        <end position="272"/>
    </location>
</feature>
<evidence type="ECO:0000256" key="10">
    <source>
        <dbReference type="ARBA" id="ARBA00023136"/>
    </source>
</evidence>
<proteinExistence type="inferred from homology"/>
<organism evidence="14 15">
    <name type="scientific">Elliptochloris bilobata</name>
    <dbReference type="NCBI Taxonomy" id="381761"/>
    <lineage>
        <taxon>Eukaryota</taxon>
        <taxon>Viridiplantae</taxon>
        <taxon>Chlorophyta</taxon>
        <taxon>core chlorophytes</taxon>
        <taxon>Trebouxiophyceae</taxon>
        <taxon>Trebouxiophyceae incertae sedis</taxon>
        <taxon>Elliptochloris clade</taxon>
        <taxon>Elliptochloris</taxon>
    </lineage>
</organism>
<evidence type="ECO:0000256" key="3">
    <source>
        <dbReference type="ARBA" id="ARBA00022448"/>
    </source>
</evidence>
<comment type="similarity">
    <text evidence="2">Belongs to the Ca(2+):cation antiporter (CaCA) (TC 2.A.19) family. Cation/proton exchanger (CAX) subfamily.</text>
</comment>
<feature type="region of interest" description="Disordered" evidence="12">
    <location>
        <begin position="159"/>
        <end position="179"/>
    </location>
</feature>
<evidence type="ECO:0000256" key="4">
    <source>
        <dbReference type="ARBA" id="ARBA00022449"/>
    </source>
</evidence>
<evidence type="ECO:0000313" key="14">
    <source>
        <dbReference type="EMBL" id="KAK9819369.1"/>
    </source>
</evidence>
<keyword evidence="9 11" id="KW-0406">Ion transport</keyword>
<dbReference type="EMBL" id="JALJOU010000122">
    <property type="protein sequence ID" value="KAK9819369.1"/>
    <property type="molecule type" value="Genomic_DNA"/>
</dbReference>
<keyword evidence="3 11" id="KW-0813">Transport</keyword>
<keyword evidence="7 11" id="KW-0106">Calcium</keyword>
<dbReference type="NCBIfam" id="TIGR00378">
    <property type="entry name" value="cax"/>
    <property type="match status" value="1"/>
</dbReference>
<gene>
    <name evidence="14" type="ORF">WJX81_004642</name>
</gene>
<evidence type="ECO:0000256" key="11">
    <source>
        <dbReference type="RuleBase" id="RU365028"/>
    </source>
</evidence>
<dbReference type="AlphaFoldDB" id="A0AAW1QD92"/>
<feature type="domain" description="Sodium/calcium exchanger membrane region" evidence="13">
    <location>
        <begin position="220"/>
        <end position="375"/>
    </location>
</feature>
<reference evidence="14 15" key="1">
    <citation type="journal article" date="2024" name="Nat. Commun.">
        <title>Phylogenomics reveals the evolutionary origins of lichenization in chlorophyte algae.</title>
        <authorList>
            <person name="Puginier C."/>
            <person name="Libourel C."/>
            <person name="Otte J."/>
            <person name="Skaloud P."/>
            <person name="Haon M."/>
            <person name="Grisel S."/>
            <person name="Petersen M."/>
            <person name="Berrin J.G."/>
            <person name="Delaux P.M."/>
            <person name="Dal Grande F."/>
            <person name="Keller J."/>
        </authorList>
    </citation>
    <scope>NUCLEOTIDE SEQUENCE [LARGE SCALE GENOMIC DNA]</scope>
    <source>
        <strain evidence="14 15">SAG 245.80</strain>
    </source>
</reference>
<feature type="transmembrane region" description="Helical" evidence="11">
    <location>
        <begin position="190"/>
        <end position="211"/>
    </location>
</feature>
<evidence type="ECO:0000256" key="7">
    <source>
        <dbReference type="ARBA" id="ARBA00022837"/>
    </source>
</evidence>
<keyword evidence="15" id="KW-1185">Reference proteome</keyword>
<keyword evidence="10 11" id="KW-0472">Membrane</keyword>
<sequence length="556" mass="58658">MEDQFSQPMQRARAAVRALHRLETLTRTSSARRSRPSDGHPDGPGTMPPVDIEAGPDVSAERASSWNPGQVGHHGLLASTRALNASQRRRNLSGASNTSRLPDGRALLEGEVGAATPDNGAAVPQDGAAPEGHEAQLAWQRMALPVISALHFQRAVARRTQSSTGEATRTAPPVPGHAPGLLPARSDARVLLHLFTSNILNVLLLAIPFGWAAHFAHWPAIAVFVLNLLGLVPLALALGELTEDLAIRFGEVVGGLLNATFGNVVELILSIAALTKGLFTVVAMSLLGSVLSNLLLVLGCCFLFGGTRFKEQSFNMMVNKACCSLLFMACIALTIPTAAAYMYSGTVGAKPLANLSHATAIILAFIYLCYLLFTLKTHSAAAAVPAEGEVPETPALSLGAALLMLGGITVVVAVCSEFLTGALEEVSQQSGLGQAFLGLIVLPIAGNACEHITAVFVAWKNKMDLAIGVALGSSIQISTFVLPLVVLVGWIIGTPFYLNFDPFVTIVLTLSVIHAYFVSSDGNSNWLMGVQLIGTYLLIALLYLFVPNFAPNTNHA</sequence>
<dbReference type="Proteomes" id="UP001445335">
    <property type="component" value="Unassembled WGS sequence"/>
</dbReference>
<feature type="transmembrane region" description="Helical" evidence="11">
    <location>
        <begin position="355"/>
        <end position="375"/>
    </location>
</feature>
<feature type="region of interest" description="Disordered" evidence="12">
    <location>
        <begin position="20"/>
        <end position="73"/>
    </location>
</feature>
<keyword evidence="8 11" id="KW-1133">Transmembrane helix</keyword>
<dbReference type="GO" id="GO:0012505">
    <property type="term" value="C:endomembrane system"/>
    <property type="evidence" value="ECO:0007669"/>
    <property type="project" value="UniProtKB-SubCell"/>
</dbReference>
<feature type="transmembrane region" description="Helical" evidence="11">
    <location>
        <begin position="278"/>
        <end position="304"/>
    </location>
</feature>
<dbReference type="GO" id="GO:0015369">
    <property type="term" value="F:calcium:proton antiporter activity"/>
    <property type="evidence" value="ECO:0007669"/>
    <property type="project" value="UniProtKB-UniRule"/>
</dbReference>
<feature type="transmembrane region" description="Helical" evidence="11">
    <location>
        <begin position="325"/>
        <end position="343"/>
    </location>
</feature>
<feature type="transmembrane region" description="Helical" evidence="11">
    <location>
        <begin position="217"/>
        <end position="237"/>
    </location>
</feature>
<comment type="caution">
    <text evidence="14">The sequence shown here is derived from an EMBL/GenBank/DDBJ whole genome shotgun (WGS) entry which is preliminary data.</text>
</comment>
<keyword evidence="11" id="KW-0926">Vacuole</keyword>
<feature type="transmembrane region" description="Helical" evidence="11">
    <location>
        <begin position="396"/>
        <end position="423"/>
    </location>
</feature>
<dbReference type="InterPro" id="IPR004713">
    <property type="entry name" value="CaH_exchang"/>
</dbReference>
<evidence type="ECO:0000256" key="5">
    <source>
        <dbReference type="ARBA" id="ARBA00022568"/>
    </source>
</evidence>
<keyword evidence="6 11" id="KW-0812">Transmembrane</keyword>
<feature type="domain" description="Sodium/calcium exchanger membrane region" evidence="13">
    <location>
        <begin position="402"/>
        <end position="542"/>
    </location>
</feature>
<evidence type="ECO:0000256" key="6">
    <source>
        <dbReference type="ARBA" id="ARBA00022692"/>
    </source>
</evidence>
<dbReference type="GO" id="GO:0006874">
    <property type="term" value="P:intracellular calcium ion homeostasis"/>
    <property type="evidence" value="ECO:0007669"/>
    <property type="project" value="TreeGrafter"/>
</dbReference>
<feature type="transmembrane region" description="Helical" evidence="11">
    <location>
        <begin position="498"/>
        <end position="519"/>
    </location>
</feature>